<protein>
    <submittedName>
        <fullName evidence="2">GNAT family N-acetyltransferase</fullName>
    </submittedName>
</protein>
<dbReference type="PROSITE" id="PS51186">
    <property type="entry name" value="GNAT"/>
    <property type="match status" value="1"/>
</dbReference>
<evidence type="ECO:0000259" key="1">
    <source>
        <dbReference type="PROSITE" id="PS51186"/>
    </source>
</evidence>
<sequence>MKDYTIRKIKQTEISLLGYFLYEAIFQRDEQNRLPREVINQPELMVYIEDFGRKDDQCLVAECDGKIVGAVWTRILAEKISGFGNVDDQTPEFAISLVQEYRNRGIGTELMKQMLKRLKIAGYRRASLAVQKDNYALKMYQTVGFRVIDELEQEYLMICQLADDPI</sequence>
<dbReference type="OrthoDB" id="9790865at2"/>
<proteinExistence type="predicted"/>
<feature type="domain" description="N-acetyltransferase" evidence="1">
    <location>
        <begin position="12"/>
        <end position="162"/>
    </location>
</feature>
<dbReference type="EMBL" id="WJBD01000003">
    <property type="protein sequence ID" value="MBC3887402.1"/>
    <property type="molecule type" value="Genomic_DNA"/>
</dbReference>
<dbReference type="InterPro" id="IPR050276">
    <property type="entry name" value="MshD_Acetyltransferase"/>
</dbReference>
<dbReference type="InterPro" id="IPR016181">
    <property type="entry name" value="Acyl_CoA_acyltransferase"/>
</dbReference>
<organism evidence="2 3">
    <name type="scientific">Acetobacterium paludosum</name>
    <dbReference type="NCBI Taxonomy" id="52693"/>
    <lineage>
        <taxon>Bacteria</taxon>
        <taxon>Bacillati</taxon>
        <taxon>Bacillota</taxon>
        <taxon>Clostridia</taxon>
        <taxon>Eubacteriales</taxon>
        <taxon>Eubacteriaceae</taxon>
        <taxon>Acetobacterium</taxon>
    </lineage>
</organism>
<reference evidence="2" key="2">
    <citation type="submission" date="2020-10" db="EMBL/GenBank/DDBJ databases">
        <title>Comparative genomics of the Acetobacterium genus.</title>
        <authorList>
            <person name="Marshall C."/>
            <person name="May H."/>
            <person name="Norman S."/>
        </authorList>
    </citation>
    <scope>NUCLEOTIDE SEQUENCE</scope>
    <source>
        <strain evidence="2">DER-2019</strain>
    </source>
</reference>
<comment type="caution">
    <text evidence="2">The sequence shown here is derived from an EMBL/GenBank/DDBJ whole genome shotgun (WGS) entry which is preliminary data.</text>
</comment>
<dbReference type="Gene3D" id="3.40.630.30">
    <property type="match status" value="1"/>
</dbReference>
<keyword evidence="3" id="KW-1185">Reference proteome</keyword>
<dbReference type="PANTHER" id="PTHR43617">
    <property type="entry name" value="L-AMINO ACID N-ACETYLTRANSFERASE"/>
    <property type="match status" value="1"/>
</dbReference>
<reference evidence="2" key="1">
    <citation type="submission" date="2019-10" db="EMBL/GenBank/DDBJ databases">
        <authorList>
            <person name="Ross D.E."/>
            <person name="Gulliver D."/>
        </authorList>
    </citation>
    <scope>NUCLEOTIDE SEQUENCE</scope>
    <source>
        <strain evidence="2">DER-2019</strain>
    </source>
</reference>
<evidence type="ECO:0000313" key="2">
    <source>
        <dbReference type="EMBL" id="MBC3887402.1"/>
    </source>
</evidence>
<dbReference type="AlphaFoldDB" id="A0A923HTE3"/>
<dbReference type="Pfam" id="PF00583">
    <property type="entry name" value="Acetyltransf_1"/>
    <property type="match status" value="1"/>
</dbReference>
<dbReference type="SUPFAM" id="SSF55729">
    <property type="entry name" value="Acyl-CoA N-acyltransferases (Nat)"/>
    <property type="match status" value="1"/>
</dbReference>
<accession>A0A923HTE3</accession>
<evidence type="ECO:0000313" key="3">
    <source>
        <dbReference type="Proteomes" id="UP000616595"/>
    </source>
</evidence>
<gene>
    <name evidence="2" type="ORF">GH810_03645</name>
</gene>
<dbReference type="InterPro" id="IPR000182">
    <property type="entry name" value="GNAT_dom"/>
</dbReference>
<dbReference type="RefSeq" id="WP_148565785.1">
    <property type="nucleotide sequence ID" value="NZ_RXYA01000002.1"/>
</dbReference>
<dbReference type="CDD" id="cd04301">
    <property type="entry name" value="NAT_SF"/>
    <property type="match status" value="1"/>
</dbReference>
<dbReference type="Proteomes" id="UP000616595">
    <property type="component" value="Unassembled WGS sequence"/>
</dbReference>
<name>A0A923HTE3_9FIRM</name>
<dbReference type="GO" id="GO:0016747">
    <property type="term" value="F:acyltransferase activity, transferring groups other than amino-acyl groups"/>
    <property type="evidence" value="ECO:0007669"/>
    <property type="project" value="InterPro"/>
</dbReference>